<organism evidence="1 2">
    <name type="scientific">Savagea serpentis</name>
    <dbReference type="NCBI Taxonomy" id="2785297"/>
    <lineage>
        <taxon>Bacteria</taxon>
        <taxon>Bacillati</taxon>
        <taxon>Bacillota</taxon>
        <taxon>Bacilli</taxon>
        <taxon>Bacillales</taxon>
        <taxon>Caryophanaceae</taxon>
        <taxon>Savagea</taxon>
    </lineage>
</organism>
<accession>A0A8J7KDK6</accession>
<dbReference type="AlphaFoldDB" id="A0A8J7KDK6"/>
<protein>
    <submittedName>
        <fullName evidence="1">Uncharacterized protein</fullName>
    </submittedName>
</protein>
<sequence length="137" mass="16118">MKRSITLLTVLTLIGFIFYFNTTRSPFPEYEKRFNVHLPKNFTSEQIVHLEKSPFQIIAVYSYDEDVSFPSLFSTLDAEGVTDANFHIDAVLKQIPTFFTIEAEIGDVYEHLQHDRYEHFIALYKKDERRLYVLVST</sequence>
<dbReference type="Proteomes" id="UP000622653">
    <property type="component" value="Unassembled WGS sequence"/>
</dbReference>
<evidence type="ECO:0000313" key="2">
    <source>
        <dbReference type="Proteomes" id="UP000622653"/>
    </source>
</evidence>
<proteinExistence type="predicted"/>
<dbReference type="RefSeq" id="WP_194561612.1">
    <property type="nucleotide sequence ID" value="NZ_JADKPV010000001.1"/>
</dbReference>
<reference evidence="1" key="1">
    <citation type="submission" date="2020-11" db="EMBL/GenBank/DDBJ databases">
        <title>Multidrug resistant novel bacterium Savagea serpentis sp. nov., isolated from the scats of a vine snake (Ahaetulla nasuta).</title>
        <authorList>
            <person name="Venkata Ramana V."/>
            <person name="Vikas Patil S."/>
            <person name="Yogita Lugani V."/>
        </authorList>
    </citation>
    <scope>NUCLEOTIDE SEQUENCE</scope>
    <source>
        <strain evidence="1">SN6</strain>
    </source>
</reference>
<keyword evidence="2" id="KW-1185">Reference proteome</keyword>
<evidence type="ECO:0000313" key="1">
    <source>
        <dbReference type="EMBL" id="MBF4500156.1"/>
    </source>
</evidence>
<name>A0A8J7KDK6_9BACL</name>
<comment type="caution">
    <text evidence="1">The sequence shown here is derived from an EMBL/GenBank/DDBJ whole genome shotgun (WGS) entry which is preliminary data.</text>
</comment>
<gene>
    <name evidence="1" type="ORF">IRY55_02175</name>
</gene>
<dbReference type="EMBL" id="JADKPV010000001">
    <property type="protein sequence ID" value="MBF4500156.1"/>
    <property type="molecule type" value="Genomic_DNA"/>
</dbReference>